<evidence type="ECO:0000313" key="2">
    <source>
        <dbReference type="EMBL" id="RKO92508.1"/>
    </source>
</evidence>
<evidence type="ECO:0000256" key="1">
    <source>
        <dbReference type="SAM" id="MobiDB-lite"/>
    </source>
</evidence>
<keyword evidence="3" id="KW-1185">Reference proteome</keyword>
<accession>A0A4P9WLK4</accession>
<dbReference type="AlphaFoldDB" id="A0A4P9WLK4"/>
<sequence length="117" mass="13288">MAFFSKCGGTVKEARPLNKWSRAYVHAKPVPCPPPNCLKGILDIDMDDDIYDFDFDSELSNMEEKYEAGEETPQLEKNSAADSVYDGGMRDEEERRKSDSPEKVFCSGWEESCRGFD</sequence>
<dbReference type="EMBL" id="KZ994610">
    <property type="protein sequence ID" value="RKO92508.1"/>
    <property type="molecule type" value="Genomic_DNA"/>
</dbReference>
<reference evidence="3" key="1">
    <citation type="journal article" date="2018" name="Nat. Microbiol.">
        <title>Leveraging single-cell genomics to expand the fungal tree of life.</title>
        <authorList>
            <person name="Ahrendt S.R."/>
            <person name="Quandt C.A."/>
            <person name="Ciobanu D."/>
            <person name="Clum A."/>
            <person name="Salamov A."/>
            <person name="Andreopoulos B."/>
            <person name="Cheng J.F."/>
            <person name="Woyke T."/>
            <person name="Pelin A."/>
            <person name="Henrissat B."/>
            <person name="Reynolds N.K."/>
            <person name="Benny G.L."/>
            <person name="Smith M.E."/>
            <person name="James T.Y."/>
            <person name="Grigoriev I.V."/>
        </authorList>
    </citation>
    <scope>NUCLEOTIDE SEQUENCE [LARGE SCALE GENOMIC DNA]</scope>
</reference>
<protein>
    <submittedName>
        <fullName evidence="2">Uncharacterized protein</fullName>
    </submittedName>
</protein>
<organism evidence="2 3">
    <name type="scientific">Blyttiomyces helicus</name>
    <dbReference type="NCBI Taxonomy" id="388810"/>
    <lineage>
        <taxon>Eukaryota</taxon>
        <taxon>Fungi</taxon>
        <taxon>Fungi incertae sedis</taxon>
        <taxon>Chytridiomycota</taxon>
        <taxon>Chytridiomycota incertae sedis</taxon>
        <taxon>Chytridiomycetes</taxon>
        <taxon>Chytridiomycetes incertae sedis</taxon>
        <taxon>Blyttiomyces</taxon>
    </lineage>
</organism>
<evidence type="ECO:0000313" key="3">
    <source>
        <dbReference type="Proteomes" id="UP000269721"/>
    </source>
</evidence>
<feature type="compositionally biased region" description="Basic and acidic residues" evidence="1">
    <location>
        <begin position="88"/>
        <end position="101"/>
    </location>
</feature>
<proteinExistence type="predicted"/>
<name>A0A4P9WLK4_9FUNG</name>
<dbReference type="Proteomes" id="UP000269721">
    <property type="component" value="Unassembled WGS sequence"/>
</dbReference>
<feature type="region of interest" description="Disordered" evidence="1">
    <location>
        <begin position="63"/>
        <end position="101"/>
    </location>
</feature>
<gene>
    <name evidence="2" type="ORF">BDK51DRAFT_31878</name>
</gene>